<feature type="signal peptide" evidence="11">
    <location>
        <begin position="1"/>
        <end position="25"/>
    </location>
</feature>
<keyword evidence="5" id="KW-0862">Zinc</keyword>
<dbReference type="Gene3D" id="3.30.40.10">
    <property type="entry name" value="Zinc/RING finger domain, C3HC4 (zinc finger)"/>
    <property type="match status" value="1"/>
</dbReference>
<sequence length="342" mass="38009">MISVWALACLWIQLAGFHFWADAQAVVCRVKVLSDLEGEIVGRVGSDGTSREGCAWHIYPGLSLRAIEFHLLEPAHFEGSDRLIVYGSGNMHPATRVATFHRGNPIPPGMMMTGTSEAMLVLNGQNNESFIRLGYSCRPIGTRIGDMWFSPVGYACVLAAFIVVGFAISLMPVYLVCYCKARRAQDLVMQESQLMMRSELASRFRQNEAVRAQERQVVASLEALPIQKWKDEEGRRRSTNECCLCLEAYGDEDMLRVLPCGHYFHQACIDKWFFANRFIPRSCPLCKRDPVLMILSRADAPAGQDEEAVPAERPSSSGDGAPRSLAGDADFVIGRPQEAWVA</sequence>
<evidence type="ECO:0000256" key="11">
    <source>
        <dbReference type="SAM" id="SignalP"/>
    </source>
</evidence>
<evidence type="ECO:0000256" key="5">
    <source>
        <dbReference type="ARBA" id="ARBA00022833"/>
    </source>
</evidence>
<dbReference type="InterPro" id="IPR013083">
    <property type="entry name" value="Znf_RING/FYVE/PHD"/>
</dbReference>
<protein>
    <recommendedName>
        <fullName evidence="12">RING-type domain-containing protein</fullName>
    </recommendedName>
</protein>
<evidence type="ECO:0000256" key="6">
    <source>
        <dbReference type="ARBA" id="ARBA00022989"/>
    </source>
</evidence>
<dbReference type="PANTHER" id="PTHR46539:SF1">
    <property type="entry name" value="E3 UBIQUITIN-PROTEIN LIGASE ATL42"/>
    <property type="match status" value="1"/>
</dbReference>
<keyword evidence="2 10" id="KW-0812">Transmembrane</keyword>
<dbReference type="SUPFAM" id="SSF57850">
    <property type="entry name" value="RING/U-box"/>
    <property type="match status" value="1"/>
</dbReference>
<comment type="caution">
    <text evidence="13">The sequence shown here is derived from an EMBL/GenBank/DDBJ whole genome shotgun (WGS) entry which is preliminary data.</text>
</comment>
<accession>A0ABP0MQ25</accession>
<evidence type="ECO:0000256" key="9">
    <source>
        <dbReference type="SAM" id="MobiDB-lite"/>
    </source>
</evidence>
<dbReference type="EMBL" id="CAXAMN010018891">
    <property type="protein sequence ID" value="CAK9053376.1"/>
    <property type="molecule type" value="Genomic_DNA"/>
</dbReference>
<evidence type="ECO:0000256" key="1">
    <source>
        <dbReference type="ARBA" id="ARBA00004370"/>
    </source>
</evidence>
<feature type="domain" description="RING-type" evidence="12">
    <location>
        <begin position="242"/>
        <end position="287"/>
    </location>
</feature>
<organism evidence="13 14">
    <name type="scientific">Durusdinium trenchii</name>
    <dbReference type="NCBI Taxonomy" id="1381693"/>
    <lineage>
        <taxon>Eukaryota</taxon>
        <taxon>Sar</taxon>
        <taxon>Alveolata</taxon>
        <taxon>Dinophyceae</taxon>
        <taxon>Suessiales</taxon>
        <taxon>Symbiodiniaceae</taxon>
        <taxon>Durusdinium</taxon>
    </lineage>
</organism>
<dbReference type="InterPro" id="IPR001841">
    <property type="entry name" value="Znf_RING"/>
</dbReference>
<feature type="transmembrane region" description="Helical" evidence="10">
    <location>
        <begin position="152"/>
        <end position="177"/>
    </location>
</feature>
<keyword evidence="7 10" id="KW-0472">Membrane</keyword>
<keyword evidence="3" id="KW-0479">Metal-binding</keyword>
<evidence type="ECO:0000313" key="14">
    <source>
        <dbReference type="Proteomes" id="UP001642484"/>
    </source>
</evidence>
<keyword evidence="6 10" id="KW-1133">Transmembrane helix</keyword>
<comment type="subcellular location">
    <subcellularLocation>
        <location evidence="1">Membrane</location>
    </subcellularLocation>
</comment>
<dbReference type="PANTHER" id="PTHR46539">
    <property type="entry name" value="E3 UBIQUITIN-PROTEIN LIGASE ATL42"/>
    <property type="match status" value="1"/>
</dbReference>
<evidence type="ECO:0000313" key="13">
    <source>
        <dbReference type="EMBL" id="CAK9053376.1"/>
    </source>
</evidence>
<evidence type="ECO:0000256" key="7">
    <source>
        <dbReference type="ARBA" id="ARBA00023136"/>
    </source>
</evidence>
<evidence type="ECO:0000256" key="2">
    <source>
        <dbReference type="ARBA" id="ARBA00022692"/>
    </source>
</evidence>
<feature type="region of interest" description="Disordered" evidence="9">
    <location>
        <begin position="303"/>
        <end position="342"/>
    </location>
</feature>
<reference evidence="13 14" key="1">
    <citation type="submission" date="2024-02" db="EMBL/GenBank/DDBJ databases">
        <authorList>
            <person name="Chen Y."/>
            <person name="Shah S."/>
            <person name="Dougan E. K."/>
            <person name="Thang M."/>
            <person name="Chan C."/>
        </authorList>
    </citation>
    <scope>NUCLEOTIDE SEQUENCE [LARGE SCALE GENOMIC DNA]</scope>
</reference>
<dbReference type="Proteomes" id="UP001642484">
    <property type="component" value="Unassembled WGS sequence"/>
</dbReference>
<proteinExistence type="predicted"/>
<dbReference type="PROSITE" id="PS50089">
    <property type="entry name" value="ZF_RING_2"/>
    <property type="match status" value="1"/>
</dbReference>
<evidence type="ECO:0000256" key="8">
    <source>
        <dbReference type="PROSITE-ProRule" id="PRU00175"/>
    </source>
</evidence>
<evidence type="ECO:0000256" key="10">
    <source>
        <dbReference type="SAM" id="Phobius"/>
    </source>
</evidence>
<evidence type="ECO:0000256" key="4">
    <source>
        <dbReference type="ARBA" id="ARBA00022771"/>
    </source>
</evidence>
<keyword evidence="4 8" id="KW-0863">Zinc-finger</keyword>
<dbReference type="SMART" id="SM00184">
    <property type="entry name" value="RING"/>
    <property type="match status" value="1"/>
</dbReference>
<keyword evidence="14" id="KW-1185">Reference proteome</keyword>
<dbReference type="Pfam" id="PF13639">
    <property type="entry name" value="zf-RING_2"/>
    <property type="match status" value="1"/>
</dbReference>
<gene>
    <name evidence="13" type="ORF">CCMP2556_LOCUS26841</name>
</gene>
<evidence type="ECO:0000256" key="3">
    <source>
        <dbReference type="ARBA" id="ARBA00022723"/>
    </source>
</evidence>
<keyword evidence="11" id="KW-0732">Signal</keyword>
<feature type="chain" id="PRO_5046846034" description="RING-type domain-containing protein" evidence="11">
    <location>
        <begin position="26"/>
        <end position="342"/>
    </location>
</feature>
<evidence type="ECO:0000259" key="12">
    <source>
        <dbReference type="PROSITE" id="PS50089"/>
    </source>
</evidence>
<name>A0ABP0MQ25_9DINO</name>